<proteinExistence type="predicted"/>
<organism evidence="8 9">
    <name type="scientific">Streptomyces olivaceus</name>
    <dbReference type="NCBI Taxonomy" id="47716"/>
    <lineage>
        <taxon>Bacteria</taxon>
        <taxon>Bacillati</taxon>
        <taxon>Actinomycetota</taxon>
        <taxon>Actinomycetes</taxon>
        <taxon>Kitasatosporales</taxon>
        <taxon>Streptomycetaceae</taxon>
        <taxon>Streptomyces</taxon>
    </lineage>
</organism>
<keyword evidence="2 6" id="KW-0812">Transmembrane</keyword>
<feature type="transmembrane region" description="Helical" evidence="6">
    <location>
        <begin position="166"/>
        <end position="189"/>
    </location>
</feature>
<feature type="transmembrane region" description="Helical" evidence="6">
    <location>
        <begin position="370"/>
        <end position="388"/>
    </location>
</feature>
<feature type="transmembrane region" description="Helical" evidence="6">
    <location>
        <begin position="99"/>
        <end position="121"/>
    </location>
</feature>
<dbReference type="SUPFAM" id="SSF103473">
    <property type="entry name" value="MFS general substrate transporter"/>
    <property type="match status" value="1"/>
</dbReference>
<evidence type="ECO:0000256" key="4">
    <source>
        <dbReference type="ARBA" id="ARBA00023136"/>
    </source>
</evidence>
<gene>
    <name evidence="8" type="ORF">KVH32_22895</name>
</gene>
<protein>
    <submittedName>
        <fullName evidence="8">MFS transporter</fullName>
    </submittedName>
</protein>
<feature type="compositionally biased region" description="Polar residues" evidence="5">
    <location>
        <begin position="417"/>
        <end position="428"/>
    </location>
</feature>
<comment type="caution">
    <text evidence="8">The sequence shown here is derived from an EMBL/GenBank/DDBJ whole genome shotgun (WGS) entry which is preliminary data.</text>
</comment>
<keyword evidence="9" id="KW-1185">Reference proteome</keyword>
<feature type="transmembrane region" description="Helical" evidence="6">
    <location>
        <begin position="307"/>
        <end position="325"/>
    </location>
</feature>
<feature type="region of interest" description="Disordered" evidence="5">
    <location>
        <begin position="390"/>
        <end position="428"/>
    </location>
</feature>
<sequence>MKAEHDHRTLVRGRTATSLLFLLFGTALGTWTSRIPAVKGHLGLSDGLLSLALLAFAVGSIVGMLLLGRLADRFGSTLVMVPTALLEGVLLVPPAYVGSLAGLATALFLFGLTHGTLNIAMNANAVHVQEAYGRPIMSSFHAVYSIGGFLGAAVGGVLARQDVGPGATFITVGTGVLVLAGWAGLWALPETRPERVPPAGRPTEARGKDSVVSLDLVFLGLLAMCALVGEGTAADWSAVYMHESLGSSAGTAAAAFAAFSVAMTAGRLLGDRLAARFGPVRLVRASGVVASVGMLAALLIGHPAAGLVGFACLGAGMACIAPQVYSAAGRRNPARAGAALSLVVSLGYTGFLVGPIVVGSVSTVTGLPTALGVPVLLVLFVALGASALRPRAGEAEGQSEDDASRSLGTPPSGDHSGATSTSRPGAGD</sequence>
<dbReference type="PROSITE" id="PS50850">
    <property type="entry name" value="MFS"/>
    <property type="match status" value="1"/>
</dbReference>
<evidence type="ECO:0000259" key="7">
    <source>
        <dbReference type="PROSITE" id="PS50850"/>
    </source>
</evidence>
<dbReference type="Pfam" id="PF07690">
    <property type="entry name" value="MFS_1"/>
    <property type="match status" value="1"/>
</dbReference>
<name>A0ABS7W7P6_STROV</name>
<keyword evidence="3 6" id="KW-1133">Transmembrane helix</keyword>
<feature type="transmembrane region" description="Helical" evidence="6">
    <location>
        <begin position="249"/>
        <end position="270"/>
    </location>
</feature>
<feature type="transmembrane region" description="Helical" evidence="6">
    <location>
        <begin position="74"/>
        <end position="93"/>
    </location>
</feature>
<dbReference type="PANTHER" id="PTHR23514">
    <property type="entry name" value="BYPASS OF STOP CODON PROTEIN 6"/>
    <property type="match status" value="1"/>
</dbReference>
<reference evidence="8 9" key="1">
    <citation type="submission" date="2021-06" db="EMBL/GenBank/DDBJ databases">
        <title>Ecological speciation of a Streptomyces species isolated from different habitats and geographic origins.</title>
        <authorList>
            <person name="Wang J."/>
        </authorList>
    </citation>
    <scope>NUCLEOTIDE SEQUENCE [LARGE SCALE GENOMIC DNA]</scope>
    <source>
        <strain evidence="8 9">FXJ8.012</strain>
    </source>
</reference>
<feature type="transmembrane region" description="Helical" evidence="6">
    <location>
        <begin position="210"/>
        <end position="229"/>
    </location>
</feature>
<dbReference type="InterPro" id="IPR020846">
    <property type="entry name" value="MFS_dom"/>
</dbReference>
<evidence type="ECO:0000313" key="9">
    <source>
        <dbReference type="Proteomes" id="UP000758701"/>
    </source>
</evidence>
<dbReference type="InterPro" id="IPR051788">
    <property type="entry name" value="MFS_Transporter"/>
</dbReference>
<dbReference type="PANTHER" id="PTHR23514:SF13">
    <property type="entry name" value="INNER MEMBRANE PROTEIN YBJJ"/>
    <property type="match status" value="1"/>
</dbReference>
<dbReference type="EMBL" id="JAHSTP010000009">
    <property type="protein sequence ID" value="MBZ6153977.1"/>
    <property type="molecule type" value="Genomic_DNA"/>
</dbReference>
<evidence type="ECO:0000256" key="3">
    <source>
        <dbReference type="ARBA" id="ARBA00022989"/>
    </source>
</evidence>
<accession>A0ABS7W7P6</accession>
<evidence type="ECO:0000256" key="2">
    <source>
        <dbReference type="ARBA" id="ARBA00022692"/>
    </source>
</evidence>
<feature type="transmembrane region" description="Helical" evidence="6">
    <location>
        <begin position="282"/>
        <end position="301"/>
    </location>
</feature>
<evidence type="ECO:0000256" key="6">
    <source>
        <dbReference type="SAM" id="Phobius"/>
    </source>
</evidence>
<dbReference type="RefSeq" id="WP_224309789.1">
    <property type="nucleotide sequence ID" value="NZ_JAHSST010000009.1"/>
</dbReference>
<evidence type="ECO:0000313" key="8">
    <source>
        <dbReference type="EMBL" id="MBZ6153977.1"/>
    </source>
</evidence>
<dbReference type="Proteomes" id="UP000758701">
    <property type="component" value="Unassembled WGS sequence"/>
</dbReference>
<comment type="subcellular location">
    <subcellularLocation>
        <location evidence="1">Cell membrane</location>
        <topology evidence="1">Multi-pass membrane protein</topology>
    </subcellularLocation>
</comment>
<feature type="transmembrane region" description="Helical" evidence="6">
    <location>
        <begin position="337"/>
        <end position="358"/>
    </location>
</feature>
<evidence type="ECO:0000256" key="1">
    <source>
        <dbReference type="ARBA" id="ARBA00004651"/>
    </source>
</evidence>
<evidence type="ECO:0000256" key="5">
    <source>
        <dbReference type="SAM" id="MobiDB-lite"/>
    </source>
</evidence>
<dbReference type="InterPro" id="IPR011701">
    <property type="entry name" value="MFS"/>
</dbReference>
<feature type="domain" description="Major facilitator superfamily (MFS) profile" evidence="7">
    <location>
        <begin position="13"/>
        <end position="389"/>
    </location>
</feature>
<keyword evidence="4 6" id="KW-0472">Membrane</keyword>
<dbReference type="InterPro" id="IPR036259">
    <property type="entry name" value="MFS_trans_sf"/>
</dbReference>
<dbReference type="CDD" id="cd17393">
    <property type="entry name" value="MFS_MosC_like"/>
    <property type="match status" value="1"/>
</dbReference>
<feature type="transmembrane region" description="Helical" evidence="6">
    <location>
        <begin position="48"/>
        <end position="67"/>
    </location>
</feature>
<feature type="transmembrane region" description="Helical" evidence="6">
    <location>
        <begin position="142"/>
        <end position="160"/>
    </location>
</feature>
<dbReference type="Gene3D" id="1.20.1250.20">
    <property type="entry name" value="MFS general substrate transporter like domains"/>
    <property type="match status" value="2"/>
</dbReference>